<accession>A0A1I0J501</accession>
<feature type="compositionally biased region" description="Polar residues" evidence="1">
    <location>
        <begin position="161"/>
        <end position="170"/>
    </location>
</feature>
<evidence type="ECO:0000313" key="3">
    <source>
        <dbReference type="Proteomes" id="UP000199320"/>
    </source>
</evidence>
<evidence type="ECO:0000256" key="1">
    <source>
        <dbReference type="SAM" id="MobiDB-lite"/>
    </source>
</evidence>
<organism evidence="2 3">
    <name type="scientific">Natrinema hispanicum</name>
    <dbReference type="NCBI Taxonomy" id="392421"/>
    <lineage>
        <taxon>Archaea</taxon>
        <taxon>Methanobacteriati</taxon>
        <taxon>Methanobacteriota</taxon>
        <taxon>Stenosarchaea group</taxon>
        <taxon>Halobacteria</taxon>
        <taxon>Halobacteriales</taxon>
        <taxon>Natrialbaceae</taxon>
        <taxon>Natrinema</taxon>
    </lineage>
</organism>
<keyword evidence="3" id="KW-1185">Reference proteome</keyword>
<evidence type="ECO:0000313" key="2">
    <source>
        <dbReference type="EMBL" id="SEU04874.1"/>
    </source>
</evidence>
<dbReference type="AlphaFoldDB" id="A0A1I0J501"/>
<sequence length="263" mass="29948">MLSFRKGTDQVATLPHLRARRSTSVTDHRVVSFVAPLQKFPFLTKRTCSSLEGCKHGRASHGIVHQLHLIGTKSWLWYSLFVKTECHSFILSRNDRNHLLFSRGQPIQQLSRMDEEMPRSTANALPTRLAAKLWKARADSSVGDNPWKVGCEDRARPPSSIPNTGSYTPSMQSFRVRSRTRVDLNRPWRQLASTSIRRQRRGLRRTRERVHLSAQTVITSSRLCVNLAHDDSALRLGTLRGSYLTTRCQLSAECGLYMDRSHG</sequence>
<feature type="region of interest" description="Disordered" evidence="1">
    <location>
        <begin position="147"/>
        <end position="170"/>
    </location>
</feature>
<dbReference type="EMBL" id="FOIC01000032">
    <property type="protein sequence ID" value="SEU04874.1"/>
    <property type="molecule type" value="Genomic_DNA"/>
</dbReference>
<dbReference type="InterPro" id="IPR058321">
    <property type="entry name" value="DUF8008"/>
</dbReference>
<dbReference type="Proteomes" id="UP000199320">
    <property type="component" value="Unassembled WGS sequence"/>
</dbReference>
<name>A0A1I0J501_9EURY</name>
<gene>
    <name evidence="2" type="ORF">SAMN04488694_1325</name>
</gene>
<proteinExistence type="predicted"/>
<dbReference type="Pfam" id="PF26032">
    <property type="entry name" value="DUF8008"/>
    <property type="match status" value="1"/>
</dbReference>
<reference evidence="3" key="1">
    <citation type="submission" date="2016-10" db="EMBL/GenBank/DDBJ databases">
        <authorList>
            <person name="Varghese N."/>
            <person name="Submissions S."/>
        </authorList>
    </citation>
    <scope>NUCLEOTIDE SEQUENCE [LARGE SCALE GENOMIC DNA]</scope>
    <source>
        <strain evidence="3">CDM_6</strain>
    </source>
</reference>
<dbReference type="STRING" id="392421.SAMN04488694_1325"/>
<protein>
    <submittedName>
        <fullName evidence="2">Uncharacterized protein</fullName>
    </submittedName>
</protein>